<organism evidence="1 2">
    <name type="scientific">Chryseobacterium kimseyorum</name>
    <dbReference type="NCBI Taxonomy" id="2984028"/>
    <lineage>
        <taxon>Bacteria</taxon>
        <taxon>Pseudomonadati</taxon>
        <taxon>Bacteroidota</taxon>
        <taxon>Flavobacteriia</taxon>
        <taxon>Flavobacteriales</taxon>
        <taxon>Weeksellaceae</taxon>
        <taxon>Chryseobacterium group</taxon>
        <taxon>Chryseobacterium</taxon>
    </lineage>
</organism>
<evidence type="ECO:0000313" key="1">
    <source>
        <dbReference type="EMBL" id="MCW3170156.1"/>
    </source>
</evidence>
<evidence type="ECO:0000313" key="2">
    <source>
        <dbReference type="Proteomes" id="UP001163731"/>
    </source>
</evidence>
<comment type="caution">
    <text evidence="1">The sequence shown here is derived from an EMBL/GenBank/DDBJ whole genome shotgun (WGS) entry which is preliminary data.</text>
</comment>
<name>A0ABT3I277_9FLAO</name>
<protein>
    <submittedName>
        <fullName evidence="1">Uncharacterized protein</fullName>
    </submittedName>
</protein>
<proteinExistence type="predicted"/>
<dbReference type="EMBL" id="JAPDHW010000014">
    <property type="protein sequence ID" value="MCW3170156.1"/>
    <property type="molecule type" value="Genomic_DNA"/>
</dbReference>
<accession>A0ABT3I277</accession>
<reference evidence="1" key="1">
    <citation type="submission" date="2022-10" db="EMBL/GenBank/DDBJ databases">
        <title>Chryseobacterium babae sp. nov. isolated from the gut of the beetle Oryctes rhinoceros, and Chryseobacterium kimseyorum sp. nov., isolated from a stick insect rearing cage.</title>
        <authorList>
            <person name="Shelomi M."/>
            <person name="Han C.-J."/>
            <person name="Chen W.-M."/>
            <person name="Chen H.-K."/>
            <person name="Liaw S.-J."/>
            <person name="Muhle E."/>
            <person name="Clermont D."/>
        </authorList>
    </citation>
    <scope>NUCLEOTIDE SEQUENCE</scope>
    <source>
        <strain evidence="1">09-1422</strain>
    </source>
</reference>
<dbReference type="Proteomes" id="UP001163731">
    <property type="component" value="Unassembled WGS sequence"/>
</dbReference>
<keyword evidence="2" id="KW-1185">Reference proteome</keyword>
<dbReference type="RefSeq" id="WP_264751315.1">
    <property type="nucleotide sequence ID" value="NZ_JAPDHW010000014.1"/>
</dbReference>
<sequence>MQGHKLEEIIIEAFPALKSIKRKEPDLKLAVIERVIYDFPDLIPKELLEIFKSIQEE</sequence>
<gene>
    <name evidence="1" type="ORF">OMO38_16640</name>
</gene>